<dbReference type="Proteomes" id="UP001084197">
    <property type="component" value="Unassembled WGS sequence"/>
</dbReference>
<evidence type="ECO:0000313" key="3">
    <source>
        <dbReference type="Proteomes" id="UP001084197"/>
    </source>
</evidence>
<sequence>MQKVKIKVDDPGKVYLLEEYGQITYIDKMINLVFMTISDKDIDKIKQLTFVTKVSGSRKGTLQVV</sequence>
<dbReference type="InterPro" id="IPR016979">
    <property type="entry name" value="DUF2129"/>
</dbReference>
<reference evidence="2" key="1">
    <citation type="submission" date="2022-11" db="EMBL/GenBank/DDBJ databases">
        <title>WGS of Natronobacillus azotifigens 24KS-1, an anaerobic diazotrophic haloalkaliphile from soda-rich habitats.</title>
        <authorList>
            <person name="Sorokin D.Y."/>
            <person name="Merkel A.Y."/>
        </authorList>
    </citation>
    <scope>NUCLEOTIDE SEQUENCE</scope>
    <source>
        <strain evidence="2">24KS-1</strain>
    </source>
</reference>
<dbReference type="Pfam" id="PF09902">
    <property type="entry name" value="DUF2129"/>
    <property type="match status" value="1"/>
</dbReference>
<evidence type="ECO:0000313" key="2">
    <source>
        <dbReference type="EMBL" id="MCZ0704219.1"/>
    </source>
</evidence>
<protein>
    <submittedName>
        <fullName evidence="2">DUF2129 domain-containing protein</fullName>
    </submittedName>
</protein>
<dbReference type="EMBL" id="JAPRAT010000030">
    <property type="protein sequence ID" value="MCZ0704219.1"/>
    <property type="molecule type" value="Genomic_DNA"/>
</dbReference>
<name>A0A9J6RFV8_9BACI</name>
<organism evidence="2 3">
    <name type="scientific">Natronobacillus azotifigens</name>
    <dbReference type="NCBI Taxonomy" id="472978"/>
    <lineage>
        <taxon>Bacteria</taxon>
        <taxon>Bacillati</taxon>
        <taxon>Bacillota</taxon>
        <taxon>Bacilli</taxon>
        <taxon>Bacillales</taxon>
        <taxon>Bacillaceae</taxon>
        <taxon>Natronobacillus</taxon>
    </lineage>
</organism>
<evidence type="ECO:0000256" key="1">
    <source>
        <dbReference type="ARBA" id="ARBA00022490"/>
    </source>
</evidence>
<gene>
    <name evidence="2" type="ORF">OWO01_13490</name>
</gene>
<accession>A0A9J6RFV8</accession>
<comment type="caution">
    <text evidence="2">The sequence shown here is derived from an EMBL/GenBank/DDBJ whole genome shotgun (WGS) entry which is preliminary data.</text>
</comment>
<keyword evidence="3" id="KW-1185">Reference proteome</keyword>
<dbReference type="AlphaFoldDB" id="A0A9J6RFV8"/>
<dbReference type="RefSeq" id="WP_268780989.1">
    <property type="nucleotide sequence ID" value="NZ_JAPRAT010000030.1"/>
</dbReference>
<keyword evidence="1" id="KW-0963">Cytoplasm</keyword>
<proteinExistence type="predicted"/>